<dbReference type="PANTHER" id="PTHR12697:SF5">
    <property type="entry name" value="DEOXYHYPUSINE HYDROXYLASE"/>
    <property type="match status" value="1"/>
</dbReference>
<dbReference type="OrthoDB" id="421002at2759"/>
<feature type="binding site" evidence="9">
    <location>
        <position position="59"/>
    </location>
    <ligand>
        <name>Fe cation</name>
        <dbReference type="ChEBI" id="CHEBI:24875"/>
        <label>1</label>
    </ligand>
</feature>
<feature type="binding site" evidence="9">
    <location>
        <position position="227"/>
    </location>
    <ligand>
        <name>Fe cation</name>
        <dbReference type="ChEBI" id="CHEBI:24875"/>
        <label>2</label>
    </ligand>
</feature>
<evidence type="ECO:0000313" key="10">
    <source>
        <dbReference type="EnsemblMetazoa" id="tetur03g02090.1"/>
    </source>
</evidence>
<keyword evidence="4" id="KW-0677">Repeat</keyword>
<dbReference type="InterPro" id="IPR004155">
    <property type="entry name" value="PBS_lyase_HEAT"/>
</dbReference>
<dbReference type="STRING" id="32264.T1JYZ3"/>
<comment type="function">
    <text evidence="9">Catalyzes the hydroxylation of the N(6)-(4-aminobutyl)-L-lysine intermediate to form hypusine, an essential post-translational modification only found in mature eIF-5A factor.</text>
</comment>
<keyword evidence="3 9" id="KW-0479">Metal-binding</keyword>
<evidence type="ECO:0000256" key="6">
    <source>
        <dbReference type="ARBA" id="ARBA00023004"/>
    </source>
</evidence>
<dbReference type="EnsemblMetazoa" id="tetur03g02090.1">
    <property type="protein sequence ID" value="tetur03g02090.1"/>
    <property type="gene ID" value="tetur03g02090"/>
</dbReference>
<evidence type="ECO:0000256" key="2">
    <source>
        <dbReference type="ARBA" id="ARBA00005041"/>
    </source>
</evidence>
<dbReference type="GO" id="GO:0046872">
    <property type="term" value="F:metal ion binding"/>
    <property type="evidence" value="ECO:0007669"/>
    <property type="project" value="UniProtKB-KW"/>
</dbReference>
<feature type="binding site" evidence="9">
    <location>
        <position position="228"/>
    </location>
    <ligand>
        <name>Fe cation</name>
        <dbReference type="ChEBI" id="CHEBI:24875"/>
        <label>2</label>
    </ligand>
</feature>
<proteinExistence type="inferred from homology"/>
<comment type="pathway">
    <text evidence="2 9">Protein modification; eIF5A hypusination.</text>
</comment>
<keyword evidence="8 9" id="KW-0386">Hypusine biosynthesis</keyword>
<keyword evidence="5 9" id="KW-0560">Oxidoreductase</keyword>
<dbReference type="SMART" id="SM00567">
    <property type="entry name" value="EZ_HEAT"/>
    <property type="match status" value="4"/>
</dbReference>
<dbReference type="InterPro" id="IPR027517">
    <property type="entry name" value="Deoxyhypusine_hydroxylase"/>
</dbReference>
<gene>
    <name evidence="10" type="primary">107359333</name>
</gene>
<dbReference type="GO" id="GO:0019135">
    <property type="term" value="F:deoxyhypusine monooxygenase activity"/>
    <property type="evidence" value="ECO:0007669"/>
    <property type="project" value="UniProtKB-UniRule"/>
</dbReference>
<accession>T1JYZ3</accession>
<reference evidence="10" key="2">
    <citation type="submission" date="2015-06" db="UniProtKB">
        <authorList>
            <consortium name="EnsemblMetazoa"/>
        </authorList>
    </citation>
    <scope>IDENTIFICATION</scope>
</reference>
<feature type="binding site" evidence="9">
    <location>
        <position position="260"/>
    </location>
    <ligand>
        <name>Fe cation</name>
        <dbReference type="ChEBI" id="CHEBI:24875"/>
        <label>2</label>
    </ligand>
</feature>
<dbReference type="Proteomes" id="UP000015104">
    <property type="component" value="Unassembled WGS sequence"/>
</dbReference>
<evidence type="ECO:0000256" key="8">
    <source>
        <dbReference type="ARBA" id="ARBA00023256"/>
    </source>
</evidence>
<dbReference type="OMA" id="LQEPCSI"/>
<dbReference type="KEGG" id="tut:107359333"/>
<evidence type="ECO:0000256" key="9">
    <source>
        <dbReference type="HAMAP-Rule" id="MF_03101"/>
    </source>
</evidence>
<dbReference type="UniPathway" id="UPA00354"/>
<dbReference type="HOGENOM" id="CLU_053974_0_0_1"/>
<reference evidence="11" key="1">
    <citation type="submission" date="2011-08" db="EMBL/GenBank/DDBJ databases">
        <authorList>
            <person name="Rombauts S."/>
        </authorList>
    </citation>
    <scope>NUCLEOTIDE SEQUENCE</scope>
    <source>
        <strain evidence="11">London</strain>
    </source>
</reference>
<keyword evidence="11" id="KW-1185">Reference proteome</keyword>
<dbReference type="InterPro" id="IPR016024">
    <property type="entry name" value="ARM-type_fold"/>
</dbReference>
<comment type="cofactor">
    <cofactor evidence="9">
        <name>Fe(2+)</name>
        <dbReference type="ChEBI" id="CHEBI:29033"/>
    </cofactor>
    <text evidence="9">Binds 2 Fe(2+) ions per subunit.</text>
</comment>
<evidence type="ECO:0000256" key="1">
    <source>
        <dbReference type="ARBA" id="ARBA00000068"/>
    </source>
</evidence>
<dbReference type="eggNOG" id="KOG0567">
    <property type="taxonomic scope" value="Eukaryota"/>
</dbReference>
<keyword evidence="7 9" id="KW-0503">Monooxygenase</keyword>
<dbReference type="AlphaFoldDB" id="T1JYZ3"/>
<sequence>MSPSIDNQLQTAGKILIDSKEPLKKRFRALFTLKNLATPDTIQWINQAMTVDDSVLLQHECGYCLGQMGLVEAVPYLIDILVDTKQNAITRHECGEALGNLACLCEAEMKKKVLNVLQNQLDDESILVSQTCLLSLDKIKWQDNVDEFELKAVRCERFSTHDPAPQFADSKTLEELESILMDKKSSLHNKYRALFSLRNMANSDGVHSLGKTLSYYKNDRNMDLLLHEIGYIFGQLCDPDSIPYLKEIIASKDCHEIARHECTEALGSIGTQDAIDFLEKFLHDDKIVVRQSAEVALDMTDYFSCDQLDV</sequence>
<dbReference type="EMBL" id="CAEY01001110">
    <property type="status" value="NOT_ANNOTATED_CDS"/>
    <property type="molecule type" value="Genomic_DNA"/>
</dbReference>
<dbReference type="Gene3D" id="1.25.10.10">
    <property type="entry name" value="Leucine-rich Repeat Variant"/>
    <property type="match status" value="2"/>
</dbReference>
<dbReference type="InterPro" id="IPR011989">
    <property type="entry name" value="ARM-like"/>
</dbReference>
<comment type="similarity">
    <text evidence="9">Belongs to the deoxyhypusine hydroxylase family.</text>
</comment>
<evidence type="ECO:0000256" key="7">
    <source>
        <dbReference type="ARBA" id="ARBA00023033"/>
    </source>
</evidence>
<evidence type="ECO:0000256" key="4">
    <source>
        <dbReference type="ARBA" id="ARBA00022737"/>
    </source>
</evidence>
<dbReference type="Pfam" id="PF13646">
    <property type="entry name" value="HEAT_2"/>
    <property type="match status" value="2"/>
</dbReference>
<comment type="catalytic activity">
    <reaction evidence="1 9">
        <text>[eIF5A protein]-deoxyhypusine + AH2 + O2 = [eIF5A protein]-hypusine + A + H2O</text>
        <dbReference type="Rhea" id="RHEA:14101"/>
        <dbReference type="Rhea" id="RHEA-COMP:10144"/>
        <dbReference type="Rhea" id="RHEA-COMP:12592"/>
        <dbReference type="ChEBI" id="CHEBI:13193"/>
        <dbReference type="ChEBI" id="CHEBI:15377"/>
        <dbReference type="ChEBI" id="CHEBI:15379"/>
        <dbReference type="ChEBI" id="CHEBI:17499"/>
        <dbReference type="ChEBI" id="CHEBI:82657"/>
        <dbReference type="ChEBI" id="CHEBI:91175"/>
        <dbReference type="EC" id="1.14.99.29"/>
    </reaction>
</comment>
<dbReference type="EC" id="1.14.99.29" evidence="9"/>
<feature type="binding site" evidence="9">
    <location>
        <position position="60"/>
    </location>
    <ligand>
        <name>Fe cation</name>
        <dbReference type="ChEBI" id="CHEBI:24875"/>
        <label>1</label>
    </ligand>
</feature>
<protein>
    <recommendedName>
        <fullName evidence="9">Deoxyhypusine hydroxylase</fullName>
        <shortName evidence="9">DOHH</shortName>
        <ecNumber evidence="9">1.14.99.29</ecNumber>
    </recommendedName>
    <alternativeName>
        <fullName evidence="9">Deoxyhypusine dioxygenase</fullName>
    </alternativeName>
    <alternativeName>
        <fullName evidence="9">Deoxyhypusine monooxygenase</fullName>
    </alternativeName>
</protein>
<dbReference type="SUPFAM" id="SSF48371">
    <property type="entry name" value="ARM repeat"/>
    <property type="match status" value="1"/>
</dbReference>
<feature type="binding site" evidence="9">
    <location>
        <position position="261"/>
    </location>
    <ligand>
        <name>Fe cation</name>
        <dbReference type="ChEBI" id="CHEBI:24875"/>
        <label>2</label>
    </ligand>
</feature>
<organism evidence="10 11">
    <name type="scientific">Tetranychus urticae</name>
    <name type="common">Two-spotted spider mite</name>
    <dbReference type="NCBI Taxonomy" id="32264"/>
    <lineage>
        <taxon>Eukaryota</taxon>
        <taxon>Metazoa</taxon>
        <taxon>Ecdysozoa</taxon>
        <taxon>Arthropoda</taxon>
        <taxon>Chelicerata</taxon>
        <taxon>Arachnida</taxon>
        <taxon>Acari</taxon>
        <taxon>Acariformes</taxon>
        <taxon>Trombidiformes</taxon>
        <taxon>Prostigmata</taxon>
        <taxon>Eleutherengona</taxon>
        <taxon>Raphignathae</taxon>
        <taxon>Tetranychoidea</taxon>
        <taxon>Tetranychidae</taxon>
        <taxon>Tetranychus</taxon>
    </lineage>
</organism>
<dbReference type="PANTHER" id="PTHR12697">
    <property type="entry name" value="PBS LYASE HEAT-LIKE PROTEIN"/>
    <property type="match status" value="1"/>
</dbReference>
<keyword evidence="6 9" id="KW-0408">Iron</keyword>
<feature type="binding site" evidence="9">
    <location>
        <position position="93"/>
    </location>
    <ligand>
        <name>Fe cation</name>
        <dbReference type="ChEBI" id="CHEBI:24875"/>
        <label>1</label>
    </ligand>
</feature>
<evidence type="ECO:0000256" key="3">
    <source>
        <dbReference type="ARBA" id="ARBA00022723"/>
    </source>
</evidence>
<name>T1JYZ3_TETUR</name>
<dbReference type="HAMAP" id="MF_03101">
    <property type="entry name" value="Deoxyhypusine_hydroxylase"/>
    <property type="match status" value="1"/>
</dbReference>
<evidence type="ECO:0000313" key="11">
    <source>
        <dbReference type="Proteomes" id="UP000015104"/>
    </source>
</evidence>
<evidence type="ECO:0000256" key="5">
    <source>
        <dbReference type="ARBA" id="ARBA00023002"/>
    </source>
</evidence>
<feature type="binding site" evidence="9">
    <location>
        <position position="92"/>
    </location>
    <ligand>
        <name>Fe cation</name>
        <dbReference type="ChEBI" id="CHEBI:24875"/>
        <label>1</label>
    </ligand>
</feature>